<dbReference type="InterPro" id="IPR036156">
    <property type="entry name" value="Beta-gal/glucu_dom_sf"/>
</dbReference>
<evidence type="ECO:0000313" key="8">
    <source>
        <dbReference type="Proteomes" id="UP000709466"/>
    </source>
</evidence>
<keyword evidence="2 7" id="KW-0378">Hydrolase</keyword>
<dbReference type="SUPFAM" id="SSF49785">
    <property type="entry name" value="Galactose-binding domain-like"/>
    <property type="match status" value="1"/>
</dbReference>
<evidence type="ECO:0000259" key="5">
    <source>
        <dbReference type="Pfam" id="PF00703"/>
    </source>
</evidence>
<evidence type="ECO:0000256" key="3">
    <source>
        <dbReference type="ARBA" id="ARBA00023295"/>
    </source>
</evidence>
<accession>A0ABX0VVR1</accession>
<evidence type="ECO:0000256" key="2">
    <source>
        <dbReference type="ARBA" id="ARBA00022801"/>
    </source>
</evidence>
<organism evidence="7 8">
    <name type="scientific">Marivivens donghaensis</name>
    <dbReference type="NCBI Taxonomy" id="1699413"/>
    <lineage>
        <taxon>Bacteria</taxon>
        <taxon>Pseudomonadati</taxon>
        <taxon>Pseudomonadota</taxon>
        <taxon>Alphaproteobacteria</taxon>
        <taxon>Rhodobacterales</taxon>
        <taxon>Paracoccaceae</taxon>
        <taxon>Marivivens group</taxon>
        <taxon>Marivivens</taxon>
    </lineage>
</organism>
<feature type="compositionally biased region" description="Basic and acidic residues" evidence="4">
    <location>
        <begin position="745"/>
        <end position="757"/>
    </location>
</feature>
<dbReference type="Pfam" id="PF00703">
    <property type="entry name" value="Glyco_hydro_2"/>
    <property type="match status" value="1"/>
</dbReference>
<dbReference type="Pfam" id="PF02836">
    <property type="entry name" value="Glyco_hydro_2_C"/>
    <property type="match status" value="1"/>
</dbReference>
<keyword evidence="3" id="KW-0326">Glycosidase</keyword>
<sequence>MTLDSASHAVGAARPTLSLDGAWDFHHSSDPDTRREARVPAPWQANFEDLAVSFGTGTYRRDVTIPTEWAGKSVFICFGAVSAHTIIRIDGEEVARHSGPWLPFEVPCPDSGTFTLEVEATLPDARYDQGGDFAEMPHGKMSWYGPQGGIWQSVRLEARAASHIGSVRIDANLADKTVTISPEIVGDAACSVRISGPDGQTVTEGPLDGPITLDEVAAWSPDAPNLYTAHITLKDGDMVVDTCTQTFGFRSFTTKDGKFYLNGEPYYMRGALDQDYYPDGFGTPPSLELLEDQLMKAKKLGLNMLRCHIKVPDPRYYEVADRLGMLIWTEIPNVETFGDASAKALKTTMEGILERDRNHPSIVAWTIINEDWGTRLRESGVQRQWLSDMVDWLRAEDPQRLVVDNSACFPNYHVNTDINDYHFYRTVVERRAEWDLLCEEFAGNADWTFADEPECNKRGDEPLVVSEFGVWGLPHPDKLKTEDGDNPWWAEYGATWAGGAVYPVGIKARFAELGLANVFGSLDKFIDAVQWHQFENLKYEIEEMRSHAPIAGYVITEFTDVHWEGNGLMDMSRNLRPFADKFADVNTDVVIAPRFRRHWAKAGETYRTTVSLSAGGGTVPAGSVLSWTAEGQTGSADAPSVDALDVATVDASFDIAAGETRQVEVTFTLTGPDGQQIATSDERLMVFGERQAADVTVQASGAWAGRMGALGYAAGEQIIMTDVLTPELIDAVHAGAHVLQLIDKEPGRLRDDTEPRDGPTSIEIDPGAGGMTSGHYFTFPGYQLQNRHKSIFRGDWVGNFSWLDRAAFPDIPGGPLLDLAFTEVVPEQVMTGFRPWEFQGRVHAGLVVGWVQNPAAFVIEKRLGKGKIVASTFKLESCEENPLAAAILDGLLKIAARA</sequence>
<dbReference type="Gene3D" id="3.20.20.80">
    <property type="entry name" value="Glycosidases"/>
    <property type="match status" value="1"/>
</dbReference>
<dbReference type="SUPFAM" id="SSF49303">
    <property type="entry name" value="beta-Galactosidase/glucuronidase domain"/>
    <property type="match status" value="1"/>
</dbReference>
<dbReference type="InterPro" id="IPR017853">
    <property type="entry name" value="GH"/>
</dbReference>
<dbReference type="InterPro" id="IPR013783">
    <property type="entry name" value="Ig-like_fold"/>
</dbReference>
<dbReference type="InterPro" id="IPR006102">
    <property type="entry name" value="Ig-like_GH2"/>
</dbReference>
<dbReference type="Gene3D" id="2.60.40.10">
    <property type="entry name" value="Immunoglobulins"/>
    <property type="match status" value="1"/>
</dbReference>
<evidence type="ECO:0000256" key="4">
    <source>
        <dbReference type="SAM" id="MobiDB-lite"/>
    </source>
</evidence>
<reference evidence="7 8" key="1">
    <citation type="submission" date="2020-03" db="EMBL/GenBank/DDBJ databases">
        <title>Bacterial isolates of synthetic phycosphere.</title>
        <authorList>
            <person name="Fu H."/>
            <person name="Moran M.A."/>
        </authorList>
    </citation>
    <scope>NUCLEOTIDE SEQUENCE [LARGE SCALE GENOMIC DNA]</scope>
    <source>
        <strain evidence="7 8">HF1</strain>
    </source>
</reference>
<dbReference type="GO" id="GO:0016787">
    <property type="term" value="F:hydrolase activity"/>
    <property type="evidence" value="ECO:0007669"/>
    <property type="project" value="UniProtKB-KW"/>
</dbReference>
<dbReference type="EMBL" id="JAATOP010000003">
    <property type="protein sequence ID" value="NIY71925.1"/>
    <property type="molecule type" value="Genomic_DNA"/>
</dbReference>
<dbReference type="InterPro" id="IPR006103">
    <property type="entry name" value="Glyco_hydro_2_cat"/>
</dbReference>
<evidence type="ECO:0000313" key="7">
    <source>
        <dbReference type="EMBL" id="NIY71925.1"/>
    </source>
</evidence>
<dbReference type="RefSeq" id="WP_167637309.1">
    <property type="nucleotide sequence ID" value="NZ_JAATOP010000003.1"/>
</dbReference>
<dbReference type="InterPro" id="IPR051913">
    <property type="entry name" value="GH2_Domain-Containing"/>
</dbReference>
<dbReference type="PANTHER" id="PTHR42732:SF2">
    <property type="entry name" value="BETA-MANNOSIDASE"/>
    <property type="match status" value="1"/>
</dbReference>
<name>A0ABX0VVR1_9RHOB</name>
<dbReference type="Proteomes" id="UP000709466">
    <property type="component" value="Unassembled WGS sequence"/>
</dbReference>
<feature type="domain" description="Glycoside hydrolase family 2 immunoglobulin-like beta-sandwich" evidence="5">
    <location>
        <begin position="174"/>
        <end position="250"/>
    </location>
</feature>
<evidence type="ECO:0000259" key="6">
    <source>
        <dbReference type="Pfam" id="PF02836"/>
    </source>
</evidence>
<comment type="similarity">
    <text evidence="1">Belongs to the glycosyl hydrolase 2 family.</text>
</comment>
<protein>
    <submittedName>
        <fullName evidence="7">Glycoside hydrolase family 2</fullName>
    </submittedName>
</protein>
<feature type="region of interest" description="Disordered" evidence="4">
    <location>
        <begin position="745"/>
        <end position="767"/>
    </location>
</feature>
<feature type="domain" description="Glycoside hydrolase family 2 catalytic" evidence="6">
    <location>
        <begin position="254"/>
        <end position="469"/>
    </location>
</feature>
<proteinExistence type="inferred from homology"/>
<evidence type="ECO:0000256" key="1">
    <source>
        <dbReference type="ARBA" id="ARBA00007401"/>
    </source>
</evidence>
<comment type="caution">
    <text evidence="7">The sequence shown here is derived from an EMBL/GenBank/DDBJ whole genome shotgun (WGS) entry which is preliminary data.</text>
</comment>
<keyword evidence="8" id="KW-1185">Reference proteome</keyword>
<dbReference type="InterPro" id="IPR008979">
    <property type="entry name" value="Galactose-bd-like_sf"/>
</dbReference>
<gene>
    <name evidence="7" type="ORF">HCZ30_05685</name>
</gene>
<dbReference type="Gene3D" id="2.60.120.260">
    <property type="entry name" value="Galactose-binding domain-like"/>
    <property type="match status" value="1"/>
</dbReference>
<dbReference type="PANTHER" id="PTHR42732">
    <property type="entry name" value="BETA-GALACTOSIDASE"/>
    <property type="match status" value="1"/>
</dbReference>
<dbReference type="SUPFAM" id="SSF51445">
    <property type="entry name" value="(Trans)glycosidases"/>
    <property type="match status" value="1"/>
</dbReference>